<evidence type="ECO:0000256" key="3">
    <source>
        <dbReference type="ARBA" id="ARBA00016507"/>
    </source>
</evidence>
<dbReference type="PANTHER" id="PTHR34982:SF1">
    <property type="entry name" value="FLAGELLAR ASSEMBLY PROTEIN FLIH"/>
    <property type="match status" value="1"/>
</dbReference>
<feature type="compositionally biased region" description="Low complexity" evidence="8">
    <location>
        <begin position="8"/>
        <end position="22"/>
    </location>
</feature>
<feature type="region of interest" description="Disordered" evidence="8">
    <location>
        <begin position="1"/>
        <end position="107"/>
    </location>
</feature>
<comment type="caution">
    <text evidence="10">The sequence shown here is derived from an EMBL/GenBank/DDBJ whole genome shotgun (WGS) entry which is preliminary data.</text>
</comment>
<keyword evidence="10" id="KW-0969">Cilium</keyword>
<sequence>MPSSDFKPQPLGRPAGAAAAPEAAPPRDEAAAARAHRRLHQHPPEPTPTPGAREPYARFIPREELRSFSAWRPGQLGPTPPEPPEPEAPPPDLEAERAQARAQGRQEGYADGYRDGLVALEGFKQRYAQQLTAPLVALTQQYGEQLDALQALLAEQVADIAVALAREVVRDRVARQPELLVQVAQEALDATLGSARQIVMRVHPDELPRVAEGVGEALAARGARLQADPQIARGGCRVDSELGSVDASLAARWARAVANLGRETPWVEPAVDGASA</sequence>
<evidence type="ECO:0000256" key="6">
    <source>
        <dbReference type="ARBA" id="ARBA00022927"/>
    </source>
</evidence>
<dbReference type="RefSeq" id="WP_201824780.1">
    <property type="nucleotide sequence ID" value="NZ_JAERRA010000001.1"/>
</dbReference>
<dbReference type="Proteomes" id="UP000643207">
    <property type="component" value="Unassembled WGS sequence"/>
</dbReference>
<comment type="similarity">
    <text evidence="2">Belongs to the FliH family.</text>
</comment>
<evidence type="ECO:0000313" key="10">
    <source>
        <dbReference type="EMBL" id="MBL0719472.1"/>
    </source>
</evidence>
<evidence type="ECO:0000313" key="11">
    <source>
        <dbReference type="Proteomes" id="UP000643207"/>
    </source>
</evidence>
<evidence type="ECO:0000259" key="9">
    <source>
        <dbReference type="Pfam" id="PF02108"/>
    </source>
</evidence>
<evidence type="ECO:0000256" key="2">
    <source>
        <dbReference type="ARBA" id="ARBA00006602"/>
    </source>
</evidence>
<name>A0A9X0XC24_9BURK</name>
<dbReference type="Pfam" id="PF02108">
    <property type="entry name" value="FliH"/>
    <property type="match status" value="1"/>
</dbReference>
<keyword evidence="4" id="KW-0813">Transport</keyword>
<dbReference type="GO" id="GO:0015031">
    <property type="term" value="P:protein transport"/>
    <property type="evidence" value="ECO:0007669"/>
    <property type="project" value="UniProtKB-KW"/>
</dbReference>
<accession>A0A9X0XC24</accession>
<evidence type="ECO:0000256" key="8">
    <source>
        <dbReference type="SAM" id="MobiDB-lite"/>
    </source>
</evidence>
<feature type="domain" description="Flagellar assembly protein FliH/Type III secretion system HrpE" evidence="9">
    <location>
        <begin position="130"/>
        <end position="255"/>
    </location>
</feature>
<keyword evidence="10" id="KW-0966">Cell projection</keyword>
<dbReference type="GO" id="GO:0005829">
    <property type="term" value="C:cytosol"/>
    <property type="evidence" value="ECO:0007669"/>
    <property type="project" value="TreeGrafter"/>
</dbReference>
<organism evidence="10 11">
    <name type="scientific">Aquariibacter lacus</name>
    <dbReference type="NCBI Taxonomy" id="2801332"/>
    <lineage>
        <taxon>Bacteria</taxon>
        <taxon>Pseudomonadati</taxon>
        <taxon>Pseudomonadota</taxon>
        <taxon>Betaproteobacteria</taxon>
        <taxon>Burkholderiales</taxon>
        <taxon>Sphaerotilaceae</taxon>
        <taxon>Aquariibacter</taxon>
    </lineage>
</organism>
<dbReference type="AlphaFoldDB" id="A0A9X0XC24"/>
<feature type="compositionally biased region" description="Pro residues" evidence="8">
    <location>
        <begin position="78"/>
        <end position="92"/>
    </location>
</feature>
<keyword evidence="7" id="KW-1006">Bacterial flagellum protein export</keyword>
<comment type="function">
    <text evidence="1">Needed for flagellar regrowth and assembly.</text>
</comment>
<keyword evidence="10" id="KW-0282">Flagellum</keyword>
<dbReference type="InterPro" id="IPR018035">
    <property type="entry name" value="Flagellar_FliH/T3SS_HrpE"/>
</dbReference>
<protein>
    <recommendedName>
        <fullName evidence="3">Flagellar assembly protein FliH</fullName>
    </recommendedName>
</protein>
<reference evidence="10 11" key="1">
    <citation type="submission" date="2021-01" db="EMBL/GenBank/DDBJ databases">
        <title>Piscinibacter sp. Jin2 Genome sequencing and assembly.</title>
        <authorList>
            <person name="Kim I."/>
        </authorList>
    </citation>
    <scope>NUCLEOTIDE SEQUENCE [LARGE SCALE GENOMIC DNA]</scope>
    <source>
        <strain evidence="10 11">Jin2</strain>
    </source>
</reference>
<proteinExistence type="inferred from homology"/>
<gene>
    <name evidence="10" type="ORF">JI742_06165</name>
</gene>
<keyword evidence="6" id="KW-0653">Protein transport</keyword>
<evidence type="ECO:0000256" key="1">
    <source>
        <dbReference type="ARBA" id="ARBA00003041"/>
    </source>
</evidence>
<keyword evidence="5" id="KW-1005">Bacterial flagellum biogenesis</keyword>
<dbReference type="EMBL" id="JAERRA010000001">
    <property type="protein sequence ID" value="MBL0719472.1"/>
    <property type="molecule type" value="Genomic_DNA"/>
</dbReference>
<dbReference type="GO" id="GO:0044781">
    <property type="term" value="P:bacterial-type flagellum organization"/>
    <property type="evidence" value="ECO:0007669"/>
    <property type="project" value="UniProtKB-KW"/>
</dbReference>
<dbReference type="PANTHER" id="PTHR34982">
    <property type="entry name" value="YOP PROTEINS TRANSLOCATION PROTEIN L"/>
    <property type="match status" value="1"/>
</dbReference>
<evidence type="ECO:0000256" key="4">
    <source>
        <dbReference type="ARBA" id="ARBA00022448"/>
    </source>
</evidence>
<evidence type="ECO:0000256" key="7">
    <source>
        <dbReference type="ARBA" id="ARBA00023225"/>
    </source>
</evidence>
<dbReference type="InterPro" id="IPR051472">
    <property type="entry name" value="T3SS_Stator/FliH"/>
</dbReference>
<keyword evidence="11" id="KW-1185">Reference proteome</keyword>
<evidence type="ECO:0000256" key="5">
    <source>
        <dbReference type="ARBA" id="ARBA00022795"/>
    </source>
</evidence>